<dbReference type="InterPro" id="IPR036249">
    <property type="entry name" value="Thioredoxin-like_sf"/>
</dbReference>
<dbReference type="PATRIC" id="fig|1122180.6.peg.2046"/>
<dbReference type="OrthoDB" id="9809746at2"/>
<dbReference type="GO" id="GO:0016209">
    <property type="term" value="F:antioxidant activity"/>
    <property type="evidence" value="ECO:0007669"/>
    <property type="project" value="InterPro"/>
</dbReference>
<evidence type="ECO:0000313" key="2">
    <source>
        <dbReference type="EMBL" id="EYD71988.1"/>
    </source>
</evidence>
<accession>A0A017HCW7</accession>
<dbReference type="CDD" id="cd02970">
    <property type="entry name" value="PRX_like2"/>
    <property type="match status" value="1"/>
</dbReference>
<keyword evidence="3" id="KW-1185">Reference proteome</keyword>
<dbReference type="Proteomes" id="UP000025047">
    <property type="component" value="Unassembled WGS sequence"/>
</dbReference>
<dbReference type="InterPro" id="IPR013766">
    <property type="entry name" value="Thioredoxin_domain"/>
</dbReference>
<dbReference type="EMBL" id="APGJ01000006">
    <property type="protein sequence ID" value="EYD71988.1"/>
    <property type="molecule type" value="Genomic_DNA"/>
</dbReference>
<dbReference type="SUPFAM" id="SSF52833">
    <property type="entry name" value="Thioredoxin-like"/>
    <property type="match status" value="1"/>
</dbReference>
<comment type="caution">
    <text evidence="2">The sequence shown here is derived from an EMBL/GenBank/DDBJ whole genome shotgun (WGS) entry which is preliminary data.</text>
</comment>
<dbReference type="Gene3D" id="3.40.30.10">
    <property type="entry name" value="Glutaredoxin"/>
    <property type="match status" value="1"/>
</dbReference>
<reference evidence="2 3" key="1">
    <citation type="submission" date="2013-03" db="EMBL/GenBank/DDBJ databases">
        <authorList>
            <person name="Fiebig A."/>
            <person name="Goeker M."/>
            <person name="Klenk H.-P.P."/>
        </authorList>
    </citation>
    <scope>NUCLEOTIDE SEQUENCE [LARGE SCALE GENOMIC DNA]</scope>
    <source>
        <strain evidence="2 3">DSM 17492</strain>
    </source>
</reference>
<dbReference type="InterPro" id="IPR000866">
    <property type="entry name" value="AhpC/TSA"/>
</dbReference>
<sequence length="176" mass="19212">MTGKPTPDATLPEITLPRLGGGEITLGKPLEGRDWQMVVVYRGKHCPICHKYVEGLEGLLSKYHDSGIDVVLVSGDPEHKAKAFAEETGTSAPVAYDLSVPQMLELGLYVSEPRSPQETDRPFAEPAVFVINERGTVHIADISNAPFSRPDLEGLLNGLNFIRENDYPIRGTKMAA</sequence>
<dbReference type="Pfam" id="PF00578">
    <property type="entry name" value="AhpC-TSA"/>
    <property type="match status" value="1"/>
</dbReference>
<gene>
    <name evidence="2" type="ORF">Lokhon_02060</name>
</gene>
<dbReference type="eggNOG" id="COG1225">
    <property type="taxonomic scope" value="Bacteria"/>
</dbReference>
<name>A0A017HCW7_9RHOB</name>
<dbReference type="GO" id="GO:0016491">
    <property type="term" value="F:oxidoreductase activity"/>
    <property type="evidence" value="ECO:0007669"/>
    <property type="project" value="InterPro"/>
</dbReference>
<protein>
    <recommendedName>
        <fullName evidence="1">Thioredoxin domain-containing protein</fullName>
    </recommendedName>
</protein>
<evidence type="ECO:0000313" key="3">
    <source>
        <dbReference type="Proteomes" id="UP000025047"/>
    </source>
</evidence>
<organism evidence="2 3">
    <name type="scientific">Limimaricola hongkongensis DSM 17492</name>
    <dbReference type="NCBI Taxonomy" id="1122180"/>
    <lineage>
        <taxon>Bacteria</taxon>
        <taxon>Pseudomonadati</taxon>
        <taxon>Pseudomonadota</taxon>
        <taxon>Alphaproteobacteria</taxon>
        <taxon>Rhodobacterales</taxon>
        <taxon>Paracoccaceae</taxon>
        <taxon>Limimaricola</taxon>
    </lineage>
</organism>
<dbReference type="RefSeq" id="WP_017929533.1">
    <property type="nucleotide sequence ID" value="NZ_KB823002.1"/>
</dbReference>
<feature type="domain" description="Thioredoxin" evidence="1">
    <location>
        <begin position="5"/>
        <end position="164"/>
    </location>
</feature>
<dbReference type="HOGENOM" id="CLU_132019_0_0_5"/>
<evidence type="ECO:0000259" key="1">
    <source>
        <dbReference type="PROSITE" id="PS51352"/>
    </source>
</evidence>
<proteinExistence type="predicted"/>
<dbReference type="PROSITE" id="PS51352">
    <property type="entry name" value="THIOREDOXIN_2"/>
    <property type="match status" value="1"/>
</dbReference>
<dbReference type="STRING" id="1122180.Lokhon_02060"/>
<dbReference type="AlphaFoldDB" id="A0A017HCW7"/>